<dbReference type="Proteomes" id="UP001199054">
    <property type="component" value="Unassembled WGS sequence"/>
</dbReference>
<keyword evidence="2" id="KW-1185">Reference proteome</keyword>
<sequence length="133" mass="14797">MVPLLGSGKKVSEDTRDTFSLPADLKKVTCRVELDGATLMTAQAWRKPLGADAFWQSFDPLHPAKLDFGRKGLVWDYGATLLHTCRTPTEAFELELEISHVPSELDSAKVRALDTQLMKDFQAFTRKALNCTA</sequence>
<comment type="caution">
    <text evidence="1">The sequence shown here is derived from an EMBL/GenBank/DDBJ whole genome shotgun (WGS) entry which is preliminary data.</text>
</comment>
<accession>A0ABS8BAY7</accession>
<evidence type="ECO:0000313" key="2">
    <source>
        <dbReference type="Proteomes" id="UP001199054"/>
    </source>
</evidence>
<protein>
    <submittedName>
        <fullName evidence="1">Uncharacterized protein</fullName>
    </submittedName>
</protein>
<evidence type="ECO:0000313" key="1">
    <source>
        <dbReference type="EMBL" id="MCB5181785.1"/>
    </source>
</evidence>
<name>A0ABS8BAY7_9ACTN</name>
<gene>
    <name evidence="1" type="ORF">LG632_20685</name>
</gene>
<dbReference type="EMBL" id="JAJAUY010000090">
    <property type="protein sequence ID" value="MCB5181785.1"/>
    <property type="molecule type" value="Genomic_DNA"/>
</dbReference>
<proteinExistence type="predicted"/>
<organism evidence="1 2">
    <name type="scientific">Streptomyces antimicrobicus</name>
    <dbReference type="NCBI Taxonomy" id="2883108"/>
    <lineage>
        <taxon>Bacteria</taxon>
        <taxon>Bacillati</taxon>
        <taxon>Actinomycetota</taxon>
        <taxon>Actinomycetes</taxon>
        <taxon>Kitasatosporales</taxon>
        <taxon>Streptomycetaceae</taxon>
        <taxon>Streptomyces</taxon>
    </lineage>
</organism>
<dbReference type="RefSeq" id="WP_226728872.1">
    <property type="nucleotide sequence ID" value="NZ_JAJAUY010000090.1"/>
</dbReference>
<reference evidence="1 2" key="1">
    <citation type="submission" date="2021-10" db="EMBL/GenBank/DDBJ databases">
        <title>Streptomyces sp. strain SMC 277, a novel streptomycete isolated from soil.</title>
        <authorList>
            <person name="Chanama M."/>
        </authorList>
    </citation>
    <scope>NUCLEOTIDE SEQUENCE [LARGE SCALE GENOMIC DNA]</scope>
    <source>
        <strain evidence="1 2">SMC 277</strain>
    </source>
</reference>